<feature type="region of interest" description="Disordered" evidence="4">
    <location>
        <begin position="1"/>
        <end position="42"/>
    </location>
</feature>
<dbReference type="Pfam" id="PF00930">
    <property type="entry name" value="DPPIV_N"/>
    <property type="match status" value="1"/>
</dbReference>
<dbReference type="GO" id="GO:0008236">
    <property type="term" value="F:serine-type peptidase activity"/>
    <property type="evidence" value="ECO:0007669"/>
    <property type="project" value="UniProtKB-KW"/>
</dbReference>
<feature type="transmembrane region" description="Helical" evidence="5">
    <location>
        <begin position="69"/>
        <end position="92"/>
    </location>
</feature>
<organism evidence="6 7">
    <name type="scientific">Paramuricea clavata</name>
    <name type="common">Red gorgonian</name>
    <name type="synonym">Violescent sea-whip</name>
    <dbReference type="NCBI Taxonomy" id="317549"/>
    <lineage>
        <taxon>Eukaryota</taxon>
        <taxon>Metazoa</taxon>
        <taxon>Cnidaria</taxon>
        <taxon>Anthozoa</taxon>
        <taxon>Octocorallia</taxon>
        <taxon>Malacalcyonacea</taxon>
        <taxon>Plexauridae</taxon>
        <taxon>Paramuricea</taxon>
    </lineage>
</organism>
<evidence type="ECO:0000256" key="3">
    <source>
        <dbReference type="ARBA" id="ARBA00023180"/>
    </source>
</evidence>
<dbReference type="PANTHER" id="PTHR11731:SF200">
    <property type="entry name" value="DIPEPTIDYL PEPTIDASE 10, ISOFORM B"/>
    <property type="match status" value="1"/>
</dbReference>
<protein>
    <submittedName>
        <fullName evidence="6">Prolyl endopeptidase FAP-like</fullName>
    </submittedName>
</protein>
<dbReference type="AlphaFoldDB" id="A0A6S7HT66"/>
<gene>
    <name evidence="6" type="ORF">PACLA_8A019757</name>
</gene>
<dbReference type="GO" id="GO:0004177">
    <property type="term" value="F:aminopeptidase activity"/>
    <property type="evidence" value="ECO:0007669"/>
    <property type="project" value="UniProtKB-KW"/>
</dbReference>
<evidence type="ECO:0000256" key="1">
    <source>
        <dbReference type="ARBA" id="ARBA00022438"/>
    </source>
</evidence>
<keyword evidence="3" id="KW-0325">Glycoprotein</keyword>
<dbReference type="SUPFAM" id="SSF82171">
    <property type="entry name" value="DPP6 N-terminal domain-like"/>
    <property type="match status" value="1"/>
</dbReference>
<dbReference type="EMBL" id="CACRXK020006413">
    <property type="protein sequence ID" value="CAB4009315.1"/>
    <property type="molecule type" value="Genomic_DNA"/>
</dbReference>
<evidence type="ECO:0000313" key="7">
    <source>
        <dbReference type="Proteomes" id="UP001152795"/>
    </source>
</evidence>
<dbReference type="GO" id="GO:0008239">
    <property type="term" value="F:dipeptidyl-peptidase activity"/>
    <property type="evidence" value="ECO:0007669"/>
    <property type="project" value="TreeGrafter"/>
</dbReference>
<dbReference type="OrthoDB" id="16520at2759"/>
<keyword evidence="5" id="KW-1133">Transmembrane helix</keyword>
<name>A0A6S7HT66_PARCT</name>
<proteinExistence type="predicted"/>
<dbReference type="InterPro" id="IPR050278">
    <property type="entry name" value="Serine_Prot_S9B/DPPIV"/>
</dbReference>
<keyword evidence="2" id="KW-0720">Serine protease</keyword>
<evidence type="ECO:0000256" key="5">
    <source>
        <dbReference type="SAM" id="Phobius"/>
    </source>
</evidence>
<keyword evidence="5" id="KW-0472">Membrane</keyword>
<feature type="compositionally biased region" description="Polar residues" evidence="4">
    <location>
        <begin position="1"/>
        <end position="28"/>
    </location>
</feature>
<evidence type="ECO:0000256" key="2">
    <source>
        <dbReference type="ARBA" id="ARBA00022825"/>
    </source>
</evidence>
<dbReference type="Gene3D" id="2.140.10.30">
    <property type="entry name" value="Dipeptidylpeptidase IV, N-terminal domain"/>
    <property type="match status" value="1"/>
</dbReference>
<keyword evidence="1" id="KW-0031">Aminopeptidase</keyword>
<sequence length="367" mass="41818">METTENNVTAHNIMNKTESGTTVDSSPNSHEKRTSAMANSKEYKPLNSFDTEEADGRSRRTVIGINRKAFLSFLAVAVVALAIIVLTVVFVVDNDSKKESTNTKKRRDEKRYQFDDMFSGNFSADFPFEKWISDDTVLRVVEGDVIEYDVKSNKTNILFSRKTLEDSGIYYEESSYNTLSPDGKWMLFAVDRKSKYRYSTISKYFAVNRKTHVAVKISISGSEVMSPIQYISWGKSHNSLVFVSENDIYWIDSIEHPSAMRVTSTGEEKIMFNGIPDWVYEEEILGVRPSVVVSPDDNHLCFASFNDTEVPLFKIALYGKPPTAYTRIQDIAYPKPGTSNPDVHIYIYDTKNRKTIELQPPADMRNR</sequence>
<dbReference type="PANTHER" id="PTHR11731">
    <property type="entry name" value="PROTEASE FAMILY S9B,C DIPEPTIDYL-PEPTIDASE IV-RELATED"/>
    <property type="match status" value="1"/>
</dbReference>
<keyword evidence="1" id="KW-0378">Hydrolase</keyword>
<evidence type="ECO:0000313" key="6">
    <source>
        <dbReference type="EMBL" id="CAB4009315.1"/>
    </source>
</evidence>
<dbReference type="InterPro" id="IPR002469">
    <property type="entry name" value="Peptidase_S9B_N"/>
</dbReference>
<reference evidence="6" key="1">
    <citation type="submission" date="2020-04" db="EMBL/GenBank/DDBJ databases">
        <authorList>
            <person name="Alioto T."/>
            <person name="Alioto T."/>
            <person name="Gomez Garrido J."/>
        </authorList>
    </citation>
    <scope>NUCLEOTIDE SEQUENCE</scope>
    <source>
        <strain evidence="6">A484AB</strain>
    </source>
</reference>
<dbReference type="GO" id="GO:0005886">
    <property type="term" value="C:plasma membrane"/>
    <property type="evidence" value="ECO:0007669"/>
    <property type="project" value="TreeGrafter"/>
</dbReference>
<evidence type="ECO:0000256" key="4">
    <source>
        <dbReference type="SAM" id="MobiDB-lite"/>
    </source>
</evidence>
<dbReference type="Proteomes" id="UP001152795">
    <property type="component" value="Unassembled WGS sequence"/>
</dbReference>
<comment type="caution">
    <text evidence="6">The sequence shown here is derived from an EMBL/GenBank/DDBJ whole genome shotgun (WGS) entry which is preliminary data.</text>
</comment>
<keyword evidence="5" id="KW-0812">Transmembrane</keyword>
<accession>A0A6S7HT66</accession>
<dbReference type="GO" id="GO:0006508">
    <property type="term" value="P:proteolysis"/>
    <property type="evidence" value="ECO:0007669"/>
    <property type="project" value="InterPro"/>
</dbReference>
<keyword evidence="7" id="KW-1185">Reference proteome</keyword>
<keyword evidence="1" id="KW-0645">Protease</keyword>